<dbReference type="AlphaFoldDB" id="A0A5N6JZH1"/>
<dbReference type="SMART" id="SM00248">
    <property type="entry name" value="ANK"/>
    <property type="match status" value="2"/>
</dbReference>
<dbReference type="Pfam" id="PF12796">
    <property type="entry name" value="Ank_2"/>
    <property type="match status" value="1"/>
</dbReference>
<gene>
    <name evidence="5" type="ORF">EYC80_006875</name>
</gene>
<keyword evidence="1" id="KW-0677">Repeat</keyword>
<comment type="caution">
    <text evidence="5">The sequence shown here is derived from an EMBL/GenBank/DDBJ whole genome shotgun (WGS) entry which is preliminary data.</text>
</comment>
<sequence length="217" mass="24459">MADPRDVEYEEEETPIETQIRSAISMNSVGTLNVAFERFPTQEKAAEYLNTHAFDKNGNVAYHLAARTGKADIVNELLDLDGFECDPINSYGETPLHSAIHWVNDTRENWSAGLALVEMMLEAGSDNRIRNKQGKTAADLVGQYRELKQLLKDHVYEECDENGDPIVKTEKVESGYLDIDEAEGKDDDDRSVYSGSDSDDEEEWKRRHEAQARKAAS</sequence>
<dbReference type="PANTHER" id="PTHR24126">
    <property type="entry name" value="ANKYRIN REPEAT, PH AND SEC7 DOMAIN CONTAINING PROTEIN SECG-RELATED"/>
    <property type="match status" value="1"/>
</dbReference>
<feature type="region of interest" description="Disordered" evidence="4">
    <location>
        <begin position="178"/>
        <end position="217"/>
    </location>
</feature>
<evidence type="ECO:0000256" key="1">
    <source>
        <dbReference type="ARBA" id="ARBA00022737"/>
    </source>
</evidence>
<dbReference type="PROSITE" id="PS50088">
    <property type="entry name" value="ANK_REPEAT"/>
    <property type="match status" value="1"/>
</dbReference>
<feature type="repeat" description="ANK" evidence="3">
    <location>
        <begin position="91"/>
        <end position="132"/>
    </location>
</feature>
<dbReference type="InterPro" id="IPR036770">
    <property type="entry name" value="Ankyrin_rpt-contain_sf"/>
</dbReference>
<evidence type="ECO:0000256" key="4">
    <source>
        <dbReference type="SAM" id="MobiDB-lite"/>
    </source>
</evidence>
<dbReference type="OrthoDB" id="9995210at2759"/>
<dbReference type="Gene3D" id="1.25.40.20">
    <property type="entry name" value="Ankyrin repeat-containing domain"/>
    <property type="match status" value="1"/>
</dbReference>
<dbReference type="InterPro" id="IPR002110">
    <property type="entry name" value="Ankyrin_rpt"/>
</dbReference>
<reference evidence="5 6" key="1">
    <citation type="submission" date="2019-06" db="EMBL/GenBank/DDBJ databases">
        <title>Genome Sequence of the Brown Rot Fungal Pathogen Monilinia laxa.</title>
        <authorList>
            <person name="De Miccolis Angelini R.M."/>
            <person name="Landi L."/>
            <person name="Abate D."/>
            <person name="Pollastro S."/>
            <person name="Romanazzi G."/>
            <person name="Faretra F."/>
        </authorList>
    </citation>
    <scope>NUCLEOTIDE SEQUENCE [LARGE SCALE GENOMIC DNA]</scope>
    <source>
        <strain evidence="5 6">Mlax316</strain>
    </source>
</reference>
<keyword evidence="2 3" id="KW-0040">ANK repeat</keyword>
<organism evidence="5 6">
    <name type="scientific">Monilinia laxa</name>
    <name type="common">Brown rot fungus</name>
    <name type="synonym">Sclerotinia laxa</name>
    <dbReference type="NCBI Taxonomy" id="61186"/>
    <lineage>
        <taxon>Eukaryota</taxon>
        <taxon>Fungi</taxon>
        <taxon>Dikarya</taxon>
        <taxon>Ascomycota</taxon>
        <taxon>Pezizomycotina</taxon>
        <taxon>Leotiomycetes</taxon>
        <taxon>Helotiales</taxon>
        <taxon>Sclerotiniaceae</taxon>
        <taxon>Monilinia</taxon>
    </lineage>
</organism>
<keyword evidence="6" id="KW-1185">Reference proteome</keyword>
<evidence type="ECO:0000313" key="5">
    <source>
        <dbReference type="EMBL" id="KAB8294918.1"/>
    </source>
</evidence>
<name>A0A5N6JZH1_MONLA</name>
<feature type="compositionally biased region" description="Basic and acidic residues" evidence="4">
    <location>
        <begin position="203"/>
        <end position="217"/>
    </location>
</feature>
<evidence type="ECO:0000256" key="3">
    <source>
        <dbReference type="PROSITE-ProRule" id="PRU00023"/>
    </source>
</evidence>
<dbReference type="SUPFAM" id="SSF48403">
    <property type="entry name" value="Ankyrin repeat"/>
    <property type="match status" value="1"/>
</dbReference>
<protein>
    <submittedName>
        <fullName evidence="5">Uncharacterized protein</fullName>
    </submittedName>
</protein>
<dbReference type="Proteomes" id="UP000326757">
    <property type="component" value="Unassembled WGS sequence"/>
</dbReference>
<evidence type="ECO:0000256" key="2">
    <source>
        <dbReference type="ARBA" id="ARBA00023043"/>
    </source>
</evidence>
<dbReference type="PANTHER" id="PTHR24126:SF14">
    <property type="entry name" value="ANK_REP_REGION DOMAIN-CONTAINING PROTEIN"/>
    <property type="match status" value="1"/>
</dbReference>
<accession>A0A5N6JZH1</accession>
<dbReference type="EMBL" id="VIGI01000010">
    <property type="protein sequence ID" value="KAB8294918.1"/>
    <property type="molecule type" value="Genomic_DNA"/>
</dbReference>
<proteinExistence type="predicted"/>
<evidence type="ECO:0000313" key="6">
    <source>
        <dbReference type="Proteomes" id="UP000326757"/>
    </source>
</evidence>